<evidence type="ECO:0000313" key="4">
    <source>
        <dbReference type="EMBL" id="OXA59476.1"/>
    </source>
</evidence>
<feature type="region of interest" description="Disordered" evidence="1">
    <location>
        <begin position="178"/>
        <end position="208"/>
    </location>
</feature>
<keyword evidence="2" id="KW-0472">Membrane</keyword>
<sequence length="235" mass="25084">MEISNHFHRSHIIFSLLITISLFRVGAAGESTKNFFKTLTSWVDPDKIPSVEVKVGYDGVSVSTGPSREQIYWTIGVCIGGFFVGIFVLATIILVCIHCKKRRQNQMELSLWNAPRGGHRLNVDIPGSFMILNPTLGTPVRSFVPGPSSQPQIFATTSSKEHHDSALYLSRTTPPPDYLSASGGDGGGASSSSASSVSSFGGGASGSSSDVFTISMSPSKLTSDLANITNRLDKL</sequence>
<keyword evidence="3" id="KW-0732">Signal</keyword>
<evidence type="ECO:0000256" key="2">
    <source>
        <dbReference type="SAM" id="Phobius"/>
    </source>
</evidence>
<dbReference type="AlphaFoldDB" id="A0A226ESA6"/>
<feature type="transmembrane region" description="Helical" evidence="2">
    <location>
        <begin position="71"/>
        <end position="97"/>
    </location>
</feature>
<protein>
    <submittedName>
        <fullName evidence="4">Receptor-type tyrosine-protein phosphatase C</fullName>
    </submittedName>
</protein>
<keyword evidence="5" id="KW-1185">Reference proteome</keyword>
<comment type="caution">
    <text evidence="4">The sequence shown here is derived from an EMBL/GenBank/DDBJ whole genome shotgun (WGS) entry which is preliminary data.</text>
</comment>
<name>A0A226ESA6_FOLCA</name>
<organism evidence="4 5">
    <name type="scientific">Folsomia candida</name>
    <name type="common">Springtail</name>
    <dbReference type="NCBI Taxonomy" id="158441"/>
    <lineage>
        <taxon>Eukaryota</taxon>
        <taxon>Metazoa</taxon>
        <taxon>Ecdysozoa</taxon>
        <taxon>Arthropoda</taxon>
        <taxon>Hexapoda</taxon>
        <taxon>Collembola</taxon>
        <taxon>Entomobryomorpha</taxon>
        <taxon>Isotomoidea</taxon>
        <taxon>Isotomidae</taxon>
        <taxon>Proisotominae</taxon>
        <taxon>Folsomia</taxon>
    </lineage>
</organism>
<keyword evidence="2" id="KW-1133">Transmembrane helix</keyword>
<dbReference type="Proteomes" id="UP000198287">
    <property type="component" value="Unassembled WGS sequence"/>
</dbReference>
<feature type="chain" id="PRO_5012782072" evidence="3">
    <location>
        <begin position="29"/>
        <end position="235"/>
    </location>
</feature>
<evidence type="ECO:0000313" key="5">
    <source>
        <dbReference type="Proteomes" id="UP000198287"/>
    </source>
</evidence>
<keyword evidence="4" id="KW-0675">Receptor</keyword>
<reference evidence="4 5" key="1">
    <citation type="submission" date="2015-12" db="EMBL/GenBank/DDBJ databases">
        <title>The genome of Folsomia candida.</title>
        <authorList>
            <person name="Faddeeva A."/>
            <person name="Derks M.F."/>
            <person name="Anvar Y."/>
            <person name="Smit S."/>
            <person name="Van Straalen N."/>
            <person name="Roelofs D."/>
        </authorList>
    </citation>
    <scope>NUCLEOTIDE SEQUENCE [LARGE SCALE GENOMIC DNA]</scope>
    <source>
        <strain evidence="4 5">VU population</strain>
        <tissue evidence="4">Whole body</tissue>
    </source>
</reference>
<keyword evidence="2" id="KW-0812">Transmembrane</keyword>
<dbReference type="EMBL" id="LNIX01000002">
    <property type="protein sequence ID" value="OXA59476.1"/>
    <property type="molecule type" value="Genomic_DNA"/>
</dbReference>
<feature type="compositionally biased region" description="Low complexity" evidence="1">
    <location>
        <begin position="190"/>
        <end position="199"/>
    </location>
</feature>
<feature type="signal peptide" evidence="3">
    <location>
        <begin position="1"/>
        <end position="28"/>
    </location>
</feature>
<evidence type="ECO:0000256" key="1">
    <source>
        <dbReference type="SAM" id="MobiDB-lite"/>
    </source>
</evidence>
<proteinExistence type="predicted"/>
<accession>A0A226ESA6</accession>
<gene>
    <name evidence="4" type="ORF">Fcan01_05185</name>
</gene>
<evidence type="ECO:0000256" key="3">
    <source>
        <dbReference type="SAM" id="SignalP"/>
    </source>
</evidence>